<dbReference type="AlphaFoldDB" id="A0A7Z1MLG4"/>
<reference evidence="1" key="2">
    <citation type="journal article" date="2018" name="Nature">
        <title>A major lineage of non-tailed dsDNA viruses as unrecognized killers of marine bacteria.</title>
        <authorList>
            <person name="Kauffman K.M."/>
            <person name="Hussain F.A."/>
            <person name="Yang J."/>
            <person name="Arevalo P."/>
            <person name="Brown J.M."/>
            <person name="Chang W.K."/>
            <person name="VanInsberghe D."/>
            <person name="Elsherbini J."/>
            <person name="Sharma R.S."/>
            <person name="Cutler M.B."/>
            <person name="Kelly L."/>
            <person name="Polz M.F."/>
        </authorList>
    </citation>
    <scope>NUCLEOTIDE SEQUENCE</scope>
    <source>
        <strain evidence="1">10N.222.46.E12</strain>
    </source>
</reference>
<sequence>MTKKMSAARKAAESTIKHEDLVDAIENFGKKHGLDIEATEGNDPRGDVRVSRKDYAKLESLMDEKLNKK</sequence>
<gene>
    <name evidence="1" type="ORF">BCS90_10175</name>
</gene>
<dbReference type="RefSeq" id="WP_016793513.1">
    <property type="nucleotide sequence ID" value="NZ_CP170046.1"/>
</dbReference>
<evidence type="ECO:0000313" key="1">
    <source>
        <dbReference type="EMBL" id="PMP31673.1"/>
    </source>
</evidence>
<proteinExistence type="predicted"/>
<protein>
    <submittedName>
        <fullName evidence="1">Uncharacterized protein</fullName>
    </submittedName>
</protein>
<reference evidence="1" key="1">
    <citation type="submission" date="2016-07" db="EMBL/GenBank/DDBJ databases">
        <authorList>
            <person name="Kauffman K."/>
            <person name="Arevalo P."/>
            <person name="Polz M.F."/>
        </authorList>
    </citation>
    <scope>NUCLEOTIDE SEQUENCE</scope>
    <source>
        <strain evidence="1">10N.222.46.E12</strain>
    </source>
</reference>
<accession>A0A7Z1MLG4</accession>
<name>A0A7Z1MLG4_9VIBR</name>
<dbReference type="EMBL" id="MDBS01000016">
    <property type="protein sequence ID" value="PMP31673.1"/>
    <property type="molecule type" value="Genomic_DNA"/>
</dbReference>
<comment type="caution">
    <text evidence="1">The sequence shown here is derived from an EMBL/GenBank/DDBJ whole genome shotgun (WGS) entry which is preliminary data.</text>
</comment>
<organism evidence="1">
    <name type="scientific">Vibrio cyclitrophicus</name>
    <dbReference type="NCBI Taxonomy" id="47951"/>
    <lineage>
        <taxon>Bacteria</taxon>
        <taxon>Pseudomonadati</taxon>
        <taxon>Pseudomonadota</taxon>
        <taxon>Gammaproteobacteria</taxon>
        <taxon>Vibrionales</taxon>
        <taxon>Vibrionaceae</taxon>
        <taxon>Vibrio</taxon>
    </lineage>
</organism>